<dbReference type="EMBL" id="CP155573">
    <property type="protein sequence ID" value="XFO68248.1"/>
    <property type="molecule type" value="Genomic_DNA"/>
</dbReference>
<evidence type="ECO:0000313" key="10">
    <source>
        <dbReference type="EMBL" id="XFO68248.1"/>
    </source>
</evidence>
<feature type="transmembrane region" description="Helical" evidence="8">
    <location>
        <begin position="431"/>
        <end position="452"/>
    </location>
</feature>
<feature type="transmembrane region" description="Helical" evidence="8">
    <location>
        <begin position="360"/>
        <end position="381"/>
    </location>
</feature>
<feature type="transmembrane region" description="Helical" evidence="8">
    <location>
        <begin position="100"/>
        <end position="122"/>
    </location>
</feature>
<dbReference type="PANTHER" id="PTHR43495">
    <property type="entry name" value="GABA PERMEASE"/>
    <property type="match status" value="1"/>
</dbReference>
<keyword evidence="4 8" id="KW-0812">Transmembrane</keyword>
<evidence type="ECO:0000256" key="4">
    <source>
        <dbReference type="ARBA" id="ARBA00022692"/>
    </source>
</evidence>
<evidence type="ECO:0000256" key="1">
    <source>
        <dbReference type="ARBA" id="ARBA00004651"/>
    </source>
</evidence>
<accession>A0ABZ3IS93</accession>
<dbReference type="InterPro" id="IPR004840">
    <property type="entry name" value="Amino_acid_permease_CS"/>
</dbReference>
<keyword evidence="7 8" id="KW-0472">Membrane</keyword>
<evidence type="ECO:0000313" key="11">
    <source>
        <dbReference type="Proteomes" id="UP000216752"/>
    </source>
</evidence>
<evidence type="ECO:0000256" key="7">
    <source>
        <dbReference type="ARBA" id="ARBA00023136"/>
    </source>
</evidence>
<sequence>MDKLEMAQENLHRGLHDRHIQLIAMGGVIGVGLFLGSASAIKTAGPGILLAYLLGGIIVFFIMRALGEIAVTYPVSGSFAQYATTFLGSKFGYITGWNYWYQWVVGCMCEITAVGMYMKFWYPDIEQWIPALAALACMTVVNLVAVKFYGEFEFWFALIKIIAIVGMILIGSLMILFGIGNEGVALGISNLWANGGFLPFGIQGVFMSMVMVTFAYCGSEGIGLTAGEAKDPSKTLPSAIDKVFWRVLIFYVGSLFVILSIYPWDQIGTIGSPFVATFKKLGISGAAAIINFVVVTAALSACNTGIYSSGRFLYSLALRGEAPAYFRKLNSSQVPQRGILATTSVILVGVILNYCAPAQVFVYVTSLNVSGALWTWLMILLTQLKFRERLMPDEINKLKYRMPGSPYTNWICIAYLLLVAIIMFVNDQTRIAIYLAPVWFGLLYFTYSVFIAKNSSKDTINIKH</sequence>
<dbReference type="Gene3D" id="1.20.1740.10">
    <property type="entry name" value="Amino acid/polyamine transporter I"/>
    <property type="match status" value="1"/>
</dbReference>
<keyword evidence="3" id="KW-1003">Cell membrane</keyword>
<feature type="transmembrane region" description="Helical" evidence="8">
    <location>
        <begin position="243"/>
        <end position="262"/>
    </location>
</feature>
<name>A0ABZ3IS93_9FIRM</name>
<evidence type="ECO:0000256" key="8">
    <source>
        <dbReference type="SAM" id="Phobius"/>
    </source>
</evidence>
<reference evidence="10" key="1">
    <citation type="submission" date="2024-05" db="EMBL/GenBank/DDBJ databases">
        <title>Isolation and characterization of Sporomusa carbonis sp. nov., a carboxydotrophic hydrogenogen in the genus of Sporomusa isolated from a charcoal burning pile.</title>
        <authorList>
            <person name="Boeer T."/>
            <person name="Rosenbaum F."/>
            <person name="Eysell L."/>
            <person name="Mueller V."/>
            <person name="Daniel R."/>
            <person name="Poehlein A."/>
        </authorList>
    </citation>
    <scope>NUCLEOTIDE SEQUENCE [LARGE SCALE GENOMIC DNA]</scope>
    <source>
        <strain evidence="10">DSM 10669</strain>
    </source>
</reference>
<gene>
    <name evidence="10" type="primary">yifK_4</name>
    <name evidence="10" type="ORF">SPSIL_044680</name>
</gene>
<dbReference type="InterPro" id="IPR004841">
    <property type="entry name" value="AA-permease/SLC12A_dom"/>
</dbReference>
<feature type="transmembrane region" description="Helical" evidence="8">
    <location>
        <begin position="161"/>
        <end position="180"/>
    </location>
</feature>
<dbReference type="RefSeq" id="WP_094604038.1">
    <property type="nucleotide sequence ID" value="NZ_CP155573.1"/>
</dbReference>
<feature type="transmembrane region" description="Helical" evidence="8">
    <location>
        <begin position="407"/>
        <end position="425"/>
    </location>
</feature>
<dbReference type="PROSITE" id="PS00218">
    <property type="entry name" value="AMINO_ACID_PERMEASE_1"/>
    <property type="match status" value="1"/>
</dbReference>
<feature type="transmembrane region" description="Helical" evidence="8">
    <location>
        <begin position="128"/>
        <end position="149"/>
    </location>
</feature>
<dbReference type="Proteomes" id="UP000216752">
    <property type="component" value="Chromosome"/>
</dbReference>
<organism evidence="10 11">
    <name type="scientific">Sporomusa silvacetica DSM 10669</name>
    <dbReference type="NCBI Taxonomy" id="1123289"/>
    <lineage>
        <taxon>Bacteria</taxon>
        <taxon>Bacillati</taxon>
        <taxon>Bacillota</taxon>
        <taxon>Negativicutes</taxon>
        <taxon>Selenomonadales</taxon>
        <taxon>Sporomusaceae</taxon>
        <taxon>Sporomusa</taxon>
    </lineage>
</organism>
<feature type="transmembrane region" description="Helical" evidence="8">
    <location>
        <begin position="200"/>
        <end position="222"/>
    </location>
</feature>
<feature type="transmembrane region" description="Helical" evidence="8">
    <location>
        <begin position="282"/>
        <end position="302"/>
    </location>
</feature>
<dbReference type="PANTHER" id="PTHR43495:SF6">
    <property type="entry name" value="THREONINE_SERINE TRANSPORTER YBXG-RELATED"/>
    <property type="match status" value="1"/>
</dbReference>
<keyword evidence="11" id="KW-1185">Reference proteome</keyword>
<evidence type="ECO:0000256" key="3">
    <source>
        <dbReference type="ARBA" id="ARBA00022475"/>
    </source>
</evidence>
<protein>
    <submittedName>
        <fullName evidence="10">Transport protein YifK</fullName>
    </submittedName>
</protein>
<evidence type="ECO:0000256" key="5">
    <source>
        <dbReference type="ARBA" id="ARBA00022970"/>
    </source>
</evidence>
<comment type="subcellular location">
    <subcellularLocation>
        <location evidence="1">Cell membrane</location>
        <topology evidence="1">Multi-pass membrane protein</topology>
    </subcellularLocation>
</comment>
<evidence type="ECO:0000256" key="6">
    <source>
        <dbReference type="ARBA" id="ARBA00022989"/>
    </source>
</evidence>
<evidence type="ECO:0000256" key="2">
    <source>
        <dbReference type="ARBA" id="ARBA00022448"/>
    </source>
</evidence>
<feature type="transmembrane region" description="Helical" evidence="8">
    <location>
        <begin position="337"/>
        <end position="354"/>
    </location>
</feature>
<keyword evidence="5" id="KW-0029">Amino-acid transport</keyword>
<keyword evidence="6 8" id="KW-1133">Transmembrane helix</keyword>
<feature type="transmembrane region" description="Helical" evidence="8">
    <location>
        <begin position="47"/>
        <end position="66"/>
    </location>
</feature>
<evidence type="ECO:0000259" key="9">
    <source>
        <dbReference type="Pfam" id="PF00324"/>
    </source>
</evidence>
<keyword evidence="2" id="KW-0813">Transport</keyword>
<proteinExistence type="predicted"/>
<dbReference type="PIRSF" id="PIRSF006060">
    <property type="entry name" value="AA_transporter"/>
    <property type="match status" value="1"/>
</dbReference>
<feature type="transmembrane region" description="Helical" evidence="8">
    <location>
        <begin position="20"/>
        <end position="41"/>
    </location>
</feature>
<feature type="domain" description="Amino acid permease/ SLC12A" evidence="9">
    <location>
        <begin position="19"/>
        <end position="453"/>
    </location>
</feature>
<dbReference type="Pfam" id="PF00324">
    <property type="entry name" value="AA_permease"/>
    <property type="match status" value="1"/>
</dbReference>